<reference evidence="1" key="1">
    <citation type="submission" date="2009-04" db="EMBL/GenBank/DDBJ databases">
        <authorList>
            <person name="Weinstock G."/>
            <person name="Sodergren E."/>
            <person name="Clifton S."/>
            <person name="Fulton L."/>
            <person name="Fulton B."/>
            <person name="Courtney L."/>
            <person name="Fronick C."/>
            <person name="Harrison M."/>
            <person name="Strong C."/>
            <person name="Farmer C."/>
            <person name="Delahaunty K."/>
            <person name="Markovic C."/>
            <person name="Hall O."/>
            <person name="Minx P."/>
            <person name="Tomlinson C."/>
            <person name="Mitreva M."/>
            <person name="Nelson J."/>
            <person name="Hou S."/>
            <person name="Wollam A."/>
            <person name="Pepin K.H."/>
            <person name="Johnson M."/>
            <person name="Bhonagiri V."/>
            <person name="Nash W.E."/>
            <person name="Warren W."/>
            <person name="Chinwalla A."/>
            <person name="Mardis E.R."/>
            <person name="Wilson R.K."/>
        </authorList>
    </citation>
    <scope>NUCLEOTIDE SEQUENCE [LARGE SCALE GENOMIC DNA]</scope>
    <source>
        <strain evidence="1">DSM 14600</strain>
    </source>
</reference>
<gene>
    <name evidence="1" type="ORF">GCWU000342_00085</name>
</gene>
<dbReference type="EMBL" id="ACIP02000001">
    <property type="protein sequence ID" value="EEP28744.1"/>
    <property type="molecule type" value="Genomic_DNA"/>
</dbReference>
<dbReference type="HOGENOM" id="CLU_3103783_0_0_9"/>
<dbReference type="AlphaFoldDB" id="C4G8B8"/>
<proteinExistence type="predicted"/>
<name>C4G8B8_9FIRM</name>
<evidence type="ECO:0000313" key="2">
    <source>
        <dbReference type="Proteomes" id="UP000003494"/>
    </source>
</evidence>
<dbReference type="Proteomes" id="UP000003494">
    <property type="component" value="Unassembled WGS sequence"/>
</dbReference>
<dbReference type="STRING" id="626523.GCWU000342_00085"/>
<sequence>MWQRFWGNDFLRSIRREEIAFAERTGKTEGKQAARGETAGESAVFGKKGLC</sequence>
<protein>
    <submittedName>
        <fullName evidence="1">Uncharacterized protein</fullName>
    </submittedName>
</protein>
<evidence type="ECO:0000313" key="1">
    <source>
        <dbReference type="EMBL" id="EEP28744.1"/>
    </source>
</evidence>
<accession>C4G8B8</accession>
<comment type="caution">
    <text evidence="1">The sequence shown here is derived from an EMBL/GenBank/DDBJ whole genome shotgun (WGS) entry which is preliminary data.</text>
</comment>
<organism evidence="1 2">
    <name type="scientific">Shuttleworthella satelles DSM 14600</name>
    <dbReference type="NCBI Taxonomy" id="626523"/>
    <lineage>
        <taxon>Bacteria</taxon>
        <taxon>Bacillati</taxon>
        <taxon>Bacillota</taxon>
        <taxon>Clostridia</taxon>
        <taxon>Lachnospirales</taxon>
        <taxon>Lachnospiraceae</taxon>
        <taxon>Shuttleworthella</taxon>
    </lineage>
</organism>
<keyword evidence="2" id="KW-1185">Reference proteome</keyword>